<feature type="domain" description="DUF4142" evidence="3">
    <location>
        <begin position="53"/>
        <end position="140"/>
    </location>
</feature>
<evidence type="ECO:0000256" key="2">
    <source>
        <dbReference type="SAM" id="SignalP"/>
    </source>
</evidence>
<evidence type="ECO:0000259" key="3">
    <source>
        <dbReference type="Pfam" id="PF13628"/>
    </source>
</evidence>
<sequence length="227" mass="25167">MGKTNWKTRAVTAAVVTGLMGFAAHADESQSKQEQEQMKQGKAVGEAAAKRVQYVGKLAVFNNRQIEMAKLAEEQASDPRVKEFATKLRQDHEKSQETLRTWAQTKKMQVSALSDSSQTSEDATGTGGSGVQQGYKEKMKGSGEKLGKAIDTKNEELSKLREKQGPEFDKAFLTRITQDQKKGMEILKEGRKEYKNDAGFLALLSDTETTVSSNETQAKELEKQIKK</sequence>
<gene>
    <name evidence="4" type="ORF">HNS30_17135</name>
</gene>
<dbReference type="Proteomes" id="UP000528460">
    <property type="component" value="Unassembled WGS sequence"/>
</dbReference>
<dbReference type="AlphaFoldDB" id="A0A7Y4NDS4"/>
<accession>A0A7Y4NDS4</accession>
<feature type="chain" id="PRO_5031420353" evidence="2">
    <location>
        <begin position="27"/>
        <end position="227"/>
    </location>
</feature>
<dbReference type="InterPro" id="IPR025419">
    <property type="entry name" value="DUF4142"/>
</dbReference>
<feature type="compositionally biased region" description="Basic and acidic residues" evidence="1">
    <location>
        <begin position="87"/>
        <end position="97"/>
    </location>
</feature>
<feature type="domain" description="DUF4142" evidence="3">
    <location>
        <begin position="152"/>
        <end position="221"/>
    </location>
</feature>
<feature type="signal peptide" evidence="2">
    <location>
        <begin position="1"/>
        <end position="26"/>
    </location>
</feature>
<feature type="region of interest" description="Disordered" evidence="1">
    <location>
        <begin position="87"/>
        <end position="165"/>
    </location>
</feature>
<evidence type="ECO:0000313" key="4">
    <source>
        <dbReference type="EMBL" id="NOK10763.1"/>
    </source>
</evidence>
<proteinExistence type="predicted"/>
<dbReference type="InterPro" id="IPR012347">
    <property type="entry name" value="Ferritin-like"/>
</dbReference>
<dbReference type="PANTHER" id="PTHR38593">
    <property type="entry name" value="BLR2558 PROTEIN"/>
    <property type="match status" value="1"/>
</dbReference>
<dbReference type="PANTHER" id="PTHR38593:SF1">
    <property type="entry name" value="BLR2558 PROTEIN"/>
    <property type="match status" value="1"/>
</dbReference>
<dbReference type="Gene3D" id="1.20.1260.10">
    <property type="match status" value="1"/>
</dbReference>
<feature type="compositionally biased region" description="Basic and acidic residues" evidence="1">
    <location>
        <begin position="135"/>
        <end position="165"/>
    </location>
</feature>
<dbReference type="RefSeq" id="WP_171415572.1">
    <property type="nucleotide sequence ID" value="NZ_JABFJW010000121.1"/>
</dbReference>
<dbReference type="Pfam" id="PF13628">
    <property type="entry name" value="DUF4142"/>
    <property type="match status" value="2"/>
</dbReference>
<protein>
    <submittedName>
        <fullName evidence="4">DUF4142 domain-containing protein</fullName>
    </submittedName>
</protein>
<comment type="caution">
    <text evidence="4">The sequence shown here is derived from an EMBL/GenBank/DDBJ whole genome shotgun (WGS) entry which is preliminary data.</text>
</comment>
<keyword evidence="2" id="KW-0732">Signal</keyword>
<feature type="compositionally biased region" description="Polar residues" evidence="1">
    <location>
        <begin position="98"/>
        <end position="123"/>
    </location>
</feature>
<reference evidence="4 5" key="1">
    <citation type="submission" date="2020-05" db="EMBL/GenBank/DDBJ databases">
        <authorList>
            <person name="Whitworth D."/>
        </authorList>
    </citation>
    <scope>NUCLEOTIDE SEQUENCE [LARGE SCALE GENOMIC DNA]</scope>
    <source>
        <strain evidence="4 5">CA046A</strain>
    </source>
</reference>
<evidence type="ECO:0000256" key="1">
    <source>
        <dbReference type="SAM" id="MobiDB-lite"/>
    </source>
</evidence>
<name>A0A7Y4NDS4_9BACT</name>
<organism evidence="4 5">
    <name type="scientific">Corallococcus exercitus</name>
    <dbReference type="NCBI Taxonomy" id="2316736"/>
    <lineage>
        <taxon>Bacteria</taxon>
        <taxon>Pseudomonadati</taxon>
        <taxon>Myxococcota</taxon>
        <taxon>Myxococcia</taxon>
        <taxon>Myxococcales</taxon>
        <taxon>Cystobacterineae</taxon>
        <taxon>Myxococcaceae</taxon>
        <taxon>Corallococcus</taxon>
    </lineage>
</organism>
<evidence type="ECO:0000313" key="5">
    <source>
        <dbReference type="Proteomes" id="UP000528460"/>
    </source>
</evidence>
<dbReference type="EMBL" id="JABFJW010000121">
    <property type="protein sequence ID" value="NOK10763.1"/>
    <property type="molecule type" value="Genomic_DNA"/>
</dbReference>